<keyword evidence="3" id="KW-1185">Reference proteome</keyword>
<name>A0A0U1P2W9_9BACI</name>
<dbReference type="AlphaFoldDB" id="A0A0U1P2W9"/>
<evidence type="ECO:0000259" key="1">
    <source>
        <dbReference type="Pfam" id="PF26353"/>
    </source>
</evidence>
<dbReference type="EMBL" id="CVRB01000005">
    <property type="protein sequence ID" value="CRK84625.1"/>
    <property type="molecule type" value="Genomic_DNA"/>
</dbReference>
<feature type="domain" description="YhfM-like" evidence="1">
    <location>
        <begin position="65"/>
        <end position="143"/>
    </location>
</feature>
<dbReference type="Pfam" id="PF26353">
    <property type="entry name" value="YhfM"/>
    <property type="match status" value="1"/>
</dbReference>
<keyword evidence="2" id="KW-0449">Lipoprotein</keyword>
<protein>
    <submittedName>
        <fullName evidence="2">Putative lipoprotein</fullName>
    </submittedName>
</protein>
<sequence length="279" mass="31919" precursor="true">MFPNKYKFLSFVVFFLLLVLLIGCVQSKQTTSETKVVKLFGKTVISATVSKVGKNMLDVKPPHISYSQQDSTELQILVDAIQRAEKRPGIADMTSPNYVFTLTFGDKTKATYSLWLFKDGGSIMNENDSYTVYKLPSDLIKELHKIVLTGSSNGMDNKISTVNEDQFIIVQKHIGKEYESNFEEFRKITVGEHILKVKEILDELKWVYAKRDTLQPPDYQFVFQPKDPKIKAEALLYKVWVTPDKDRLVMVRGEDQYAQLSKKQSAVLFEILIGEKLAK</sequence>
<dbReference type="OrthoDB" id="2865555at2"/>
<organism evidence="2 3">
    <name type="scientific">Neobacillus massiliamazoniensis</name>
    <dbReference type="NCBI Taxonomy" id="1499688"/>
    <lineage>
        <taxon>Bacteria</taxon>
        <taxon>Bacillati</taxon>
        <taxon>Bacillota</taxon>
        <taxon>Bacilli</taxon>
        <taxon>Bacillales</taxon>
        <taxon>Bacillaceae</taxon>
        <taxon>Neobacillus</taxon>
    </lineage>
</organism>
<accession>A0A0U1P2W9</accession>
<dbReference type="RefSeq" id="WP_090638753.1">
    <property type="nucleotide sequence ID" value="NZ_CVRB01000005.1"/>
</dbReference>
<dbReference type="Proteomes" id="UP000199087">
    <property type="component" value="Unassembled WGS sequence"/>
</dbReference>
<evidence type="ECO:0000313" key="3">
    <source>
        <dbReference type="Proteomes" id="UP000199087"/>
    </source>
</evidence>
<reference evidence="3" key="1">
    <citation type="submission" date="2015-05" db="EMBL/GenBank/DDBJ databases">
        <authorList>
            <person name="Urmite Genomes"/>
        </authorList>
    </citation>
    <scope>NUCLEOTIDE SEQUENCE [LARGE SCALE GENOMIC DNA]</scope>
    <source>
        <strain evidence="3">LF1</strain>
    </source>
</reference>
<proteinExistence type="predicted"/>
<dbReference type="PROSITE" id="PS51257">
    <property type="entry name" value="PROKAR_LIPOPROTEIN"/>
    <property type="match status" value="1"/>
</dbReference>
<gene>
    <name evidence="2" type="ORF">BN000_04668</name>
</gene>
<evidence type="ECO:0000313" key="2">
    <source>
        <dbReference type="EMBL" id="CRK84625.1"/>
    </source>
</evidence>
<dbReference type="InterPro" id="IPR058780">
    <property type="entry name" value="YhfM-like_dom"/>
</dbReference>